<dbReference type="AlphaFoldDB" id="A7I746"/>
<evidence type="ECO:0000313" key="1">
    <source>
        <dbReference type="EMBL" id="ABS55557.1"/>
    </source>
</evidence>
<keyword evidence="2" id="KW-1185">Reference proteome</keyword>
<dbReference type="OrthoDB" id="146522at2157"/>
<proteinExistence type="predicted"/>
<reference evidence="2" key="1">
    <citation type="journal article" date="2015" name="Microbiology">
        <title>Genome of Methanoregula boonei 6A8 reveals adaptations to oligotrophic peatland environments.</title>
        <authorList>
            <person name="Braeuer S."/>
            <person name="Cadillo-Quiroz H."/>
            <person name="Kyrpides N."/>
            <person name="Woyke T."/>
            <person name="Goodwin L."/>
            <person name="Detter C."/>
            <person name="Podell S."/>
            <person name="Yavitt J.B."/>
            <person name="Zinder S.H."/>
        </authorList>
    </citation>
    <scope>NUCLEOTIDE SEQUENCE [LARGE SCALE GENOMIC DNA]</scope>
    <source>
        <strain evidence="2">DSM 21154 / JCM 14090 / 6A8</strain>
    </source>
</reference>
<dbReference type="Proteomes" id="UP000002408">
    <property type="component" value="Chromosome"/>
</dbReference>
<dbReference type="EMBL" id="CP000780">
    <property type="protein sequence ID" value="ABS55557.1"/>
    <property type="molecule type" value="Genomic_DNA"/>
</dbReference>
<evidence type="ECO:0000313" key="2">
    <source>
        <dbReference type="Proteomes" id="UP000002408"/>
    </source>
</evidence>
<protein>
    <submittedName>
        <fullName evidence="1">Uncharacterized protein</fullName>
    </submittedName>
</protein>
<gene>
    <name evidence="1" type="ordered locus">Mboo_1039</name>
</gene>
<organism evidence="1 2">
    <name type="scientific">Methanoregula boonei (strain DSM 21154 / JCM 14090 / 6A8)</name>
    <dbReference type="NCBI Taxonomy" id="456442"/>
    <lineage>
        <taxon>Archaea</taxon>
        <taxon>Methanobacteriati</taxon>
        <taxon>Methanobacteriota</taxon>
        <taxon>Stenosarchaea group</taxon>
        <taxon>Methanomicrobia</taxon>
        <taxon>Methanomicrobiales</taxon>
        <taxon>Methanoregulaceae</taxon>
        <taxon>Methanoregula</taxon>
    </lineage>
</organism>
<sequence length="249" mass="28408">MPVYDPGPEIIETSAAELRKIVSWANASGPGPELQNIVLIGGWAVDAYNPYFGSVDIDLVTDDRIRESLIGYLTTREGYHPRVHYPVNTVEKVTPYGEIILDFIPRETPYPYEGHREIPYTMEILTGNTVFRNVRGGAGILVPNRSVLLLLKMKAAWDRTYRILHQTSADVRWEGMKKIKDCADILALIDPRRGGREIDLEILGQEISRAGFLREVIVQIPGLDAVRDRYRRMDRQEIRRVCEDFISLL</sequence>
<accession>A7I746</accession>
<dbReference type="eggNOG" id="arCOG06564">
    <property type="taxonomic scope" value="Archaea"/>
</dbReference>
<dbReference type="HOGENOM" id="CLU_1109504_0_0_2"/>
<dbReference type="KEGG" id="mbn:Mboo_1039"/>
<name>A7I746_METB6</name>
<dbReference type="STRING" id="456442.Mboo_1039"/>